<sequence>NFLSTEKGRKKQFPDRHRCFEEFQSSSISCFRSFERRSFPKRCFSDHAVAAHAHQATRNRRFHEGITSSNHPPSCGRPKNLQT</sequence>
<feature type="non-terminal residue" evidence="2">
    <location>
        <position position="83"/>
    </location>
</feature>
<gene>
    <name evidence="2" type="ORF">L9F63_019654</name>
</gene>
<accession>A0AAD7ZU84</accession>
<feature type="region of interest" description="Disordered" evidence="1">
    <location>
        <begin position="54"/>
        <end position="83"/>
    </location>
</feature>
<comment type="caution">
    <text evidence="2">The sequence shown here is derived from an EMBL/GenBank/DDBJ whole genome shotgun (WGS) entry which is preliminary data.</text>
</comment>
<evidence type="ECO:0000313" key="3">
    <source>
        <dbReference type="Proteomes" id="UP001233999"/>
    </source>
</evidence>
<name>A0AAD7ZU84_DIPPU</name>
<dbReference type="EMBL" id="JASPKZ010006847">
    <property type="protein sequence ID" value="KAJ9586755.1"/>
    <property type="molecule type" value="Genomic_DNA"/>
</dbReference>
<reference evidence="2" key="2">
    <citation type="submission" date="2023-05" db="EMBL/GenBank/DDBJ databases">
        <authorList>
            <person name="Fouks B."/>
        </authorList>
    </citation>
    <scope>NUCLEOTIDE SEQUENCE</scope>
    <source>
        <strain evidence="2">Stay&amp;Tobe</strain>
        <tissue evidence="2">Testes</tissue>
    </source>
</reference>
<dbReference type="Proteomes" id="UP001233999">
    <property type="component" value="Unassembled WGS sequence"/>
</dbReference>
<proteinExistence type="predicted"/>
<keyword evidence="3" id="KW-1185">Reference proteome</keyword>
<evidence type="ECO:0000313" key="2">
    <source>
        <dbReference type="EMBL" id="KAJ9586755.1"/>
    </source>
</evidence>
<feature type="non-terminal residue" evidence="2">
    <location>
        <position position="1"/>
    </location>
</feature>
<organism evidence="2 3">
    <name type="scientific">Diploptera punctata</name>
    <name type="common">Pacific beetle cockroach</name>
    <dbReference type="NCBI Taxonomy" id="6984"/>
    <lineage>
        <taxon>Eukaryota</taxon>
        <taxon>Metazoa</taxon>
        <taxon>Ecdysozoa</taxon>
        <taxon>Arthropoda</taxon>
        <taxon>Hexapoda</taxon>
        <taxon>Insecta</taxon>
        <taxon>Pterygota</taxon>
        <taxon>Neoptera</taxon>
        <taxon>Polyneoptera</taxon>
        <taxon>Dictyoptera</taxon>
        <taxon>Blattodea</taxon>
        <taxon>Blaberoidea</taxon>
        <taxon>Blaberidae</taxon>
        <taxon>Diplopterinae</taxon>
        <taxon>Diploptera</taxon>
    </lineage>
</organism>
<dbReference type="AlphaFoldDB" id="A0AAD7ZU84"/>
<protein>
    <submittedName>
        <fullName evidence="2">Uncharacterized protein</fullName>
    </submittedName>
</protein>
<evidence type="ECO:0000256" key="1">
    <source>
        <dbReference type="SAM" id="MobiDB-lite"/>
    </source>
</evidence>
<reference evidence="2" key="1">
    <citation type="journal article" date="2023" name="IScience">
        <title>Live-bearing cockroach genome reveals convergent evolutionary mechanisms linked to viviparity in insects and beyond.</title>
        <authorList>
            <person name="Fouks B."/>
            <person name="Harrison M.C."/>
            <person name="Mikhailova A.A."/>
            <person name="Marchal E."/>
            <person name="English S."/>
            <person name="Carruthers M."/>
            <person name="Jennings E.C."/>
            <person name="Chiamaka E.L."/>
            <person name="Frigard R.A."/>
            <person name="Pippel M."/>
            <person name="Attardo G.M."/>
            <person name="Benoit J.B."/>
            <person name="Bornberg-Bauer E."/>
            <person name="Tobe S.S."/>
        </authorList>
    </citation>
    <scope>NUCLEOTIDE SEQUENCE</scope>
    <source>
        <strain evidence="2">Stay&amp;Tobe</strain>
    </source>
</reference>